<name>A0A7W5BFZ2_9BURK</name>
<comment type="caution">
    <text evidence="2">The sequence shown here is derived from an EMBL/GenBank/DDBJ whole genome shotgun (WGS) entry which is preliminary data.</text>
</comment>
<evidence type="ECO:0000256" key="1">
    <source>
        <dbReference type="SAM" id="Phobius"/>
    </source>
</evidence>
<reference evidence="2 3" key="1">
    <citation type="submission" date="2020-08" db="EMBL/GenBank/DDBJ databases">
        <title>Genomic Encyclopedia of Type Strains, Phase III (KMG-III): the genomes of soil and plant-associated and newly described type strains.</title>
        <authorList>
            <person name="Whitman W."/>
        </authorList>
    </citation>
    <scope>NUCLEOTIDE SEQUENCE [LARGE SCALE GENOMIC DNA]</scope>
    <source>
        <strain evidence="2 3">CECT 8897</strain>
    </source>
</reference>
<keyword evidence="1" id="KW-0472">Membrane</keyword>
<feature type="transmembrane region" description="Helical" evidence="1">
    <location>
        <begin position="47"/>
        <end position="66"/>
    </location>
</feature>
<sequence>MQPKKNWKREVAEYILAFIIVIAFTFMLSALAAVLDDPAKGFKSSEAASWVQAIGSIAAIFGAFMFGERQARHAHNTAVAMQDRDRAGKSAAVLAICSAASSNVALIERIFCIRPYDGLRRLAEFQKSSTEHIIRALQAIPVHEVGSARAVTALLSTIDNLQWLLIHIEAFDAELSNSELPDSAEYRQELARGDIGRTVESVQSDYKLLEEELSATKVDGPMGRGQ</sequence>
<protein>
    <submittedName>
        <fullName evidence="2">Uncharacterized protein</fullName>
    </submittedName>
</protein>
<gene>
    <name evidence="2" type="ORF">FHS03_005588</name>
</gene>
<evidence type="ECO:0000313" key="3">
    <source>
        <dbReference type="Proteomes" id="UP000541535"/>
    </source>
</evidence>
<dbReference type="RefSeq" id="WP_183444144.1">
    <property type="nucleotide sequence ID" value="NZ_JACHXD010000038.1"/>
</dbReference>
<keyword evidence="1" id="KW-1133">Transmembrane helix</keyword>
<feature type="transmembrane region" description="Helical" evidence="1">
    <location>
        <begin position="12"/>
        <end position="35"/>
    </location>
</feature>
<dbReference type="EMBL" id="JACHXD010000038">
    <property type="protein sequence ID" value="MBB3122487.1"/>
    <property type="molecule type" value="Genomic_DNA"/>
</dbReference>
<evidence type="ECO:0000313" key="2">
    <source>
        <dbReference type="EMBL" id="MBB3122487.1"/>
    </source>
</evidence>
<keyword evidence="1" id="KW-0812">Transmembrane</keyword>
<organism evidence="2 3">
    <name type="scientific">Pseudoduganella violacea</name>
    <dbReference type="NCBI Taxonomy" id="1715466"/>
    <lineage>
        <taxon>Bacteria</taxon>
        <taxon>Pseudomonadati</taxon>
        <taxon>Pseudomonadota</taxon>
        <taxon>Betaproteobacteria</taxon>
        <taxon>Burkholderiales</taxon>
        <taxon>Oxalobacteraceae</taxon>
        <taxon>Telluria group</taxon>
        <taxon>Pseudoduganella</taxon>
    </lineage>
</organism>
<dbReference type="AlphaFoldDB" id="A0A7W5BFZ2"/>
<accession>A0A7W5BFZ2</accession>
<dbReference type="Proteomes" id="UP000541535">
    <property type="component" value="Unassembled WGS sequence"/>
</dbReference>
<keyword evidence="3" id="KW-1185">Reference proteome</keyword>
<proteinExistence type="predicted"/>